<name>A0A845A6U1_9SPHN</name>
<evidence type="ECO:0000256" key="1">
    <source>
        <dbReference type="ARBA" id="ARBA00022475"/>
    </source>
</evidence>
<evidence type="ECO:0000256" key="4">
    <source>
        <dbReference type="ARBA" id="ARBA00023136"/>
    </source>
</evidence>
<keyword evidence="4 5" id="KW-0472">Membrane</keyword>
<sequence length="69" mass="7968">MIGEIDLAGLFVSPLLICMLVAFFARLVLSRLLEAVGLYRFIWQRPLFDLSLFFILLCSIFYVFRTFAG</sequence>
<protein>
    <submittedName>
        <fullName evidence="6">DUF1656 domain-containing protein</fullName>
    </submittedName>
</protein>
<keyword evidence="1" id="KW-1003">Cell membrane</keyword>
<accession>A0A845A6U1</accession>
<keyword evidence="2 5" id="KW-0812">Transmembrane</keyword>
<comment type="caution">
    <text evidence="6">The sequence shown here is derived from an EMBL/GenBank/DDBJ whole genome shotgun (WGS) entry which is preliminary data.</text>
</comment>
<organism evidence="6 7">
    <name type="scientific">Altericroceibacterium indicum</name>
    <dbReference type="NCBI Taxonomy" id="374177"/>
    <lineage>
        <taxon>Bacteria</taxon>
        <taxon>Pseudomonadati</taxon>
        <taxon>Pseudomonadota</taxon>
        <taxon>Alphaproteobacteria</taxon>
        <taxon>Sphingomonadales</taxon>
        <taxon>Erythrobacteraceae</taxon>
        <taxon>Altericroceibacterium</taxon>
    </lineage>
</organism>
<reference evidence="6 7" key="1">
    <citation type="submission" date="2019-12" db="EMBL/GenBank/DDBJ databases">
        <title>Genomic-based taxomic classification of the family Erythrobacteraceae.</title>
        <authorList>
            <person name="Xu L."/>
        </authorList>
    </citation>
    <scope>NUCLEOTIDE SEQUENCE [LARGE SCALE GENOMIC DNA]</scope>
    <source>
        <strain evidence="6 7">DSM 18604</strain>
    </source>
</reference>
<dbReference type="AlphaFoldDB" id="A0A845A6U1"/>
<dbReference type="Proteomes" id="UP000460561">
    <property type="component" value="Unassembled WGS sequence"/>
</dbReference>
<evidence type="ECO:0000256" key="2">
    <source>
        <dbReference type="ARBA" id="ARBA00022692"/>
    </source>
</evidence>
<dbReference type="RefSeq" id="WP_160738410.1">
    <property type="nucleotide sequence ID" value="NZ_WTYQ01000001.1"/>
</dbReference>
<dbReference type="OrthoDB" id="7021192at2"/>
<dbReference type="Pfam" id="PF07869">
    <property type="entry name" value="DUF1656"/>
    <property type="match status" value="1"/>
</dbReference>
<evidence type="ECO:0000313" key="6">
    <source>
        <dbReference type="EMBL" id="MXP25267.1"/>
    </source>
</evidence>
<keyword evidence="7" id="KW-1185">Reference proteome</keyword>
<feature type="transmembrane region" description="Helical" evidence="5">
    <location>
        <begin position="47"/>
        <end position="64"/>
    </location>
</feature>
<evidence type="ECO:0000256" key="5">
    <source>
        <dbReference type="SAM" id="Phobius"/>
    </source>
</evidence>
<keyword evidence="3 5" id="KW-1133">Transmembrane helix</keyword>
<evidence type="ECO:0000313" key="7">
    <source>
        <dbReference type="Proteomes" id="UP000460561"/>
    </source>
</evidence>
<gene>
    <name evidence="6" type="ORF">GRI39_04305</name>
</gene>
<evidence type="ECO:0000256" key="3">
    <source>
        <dbReference type="ARBA" id="ARBA00022989"/>
    </source>
</evidence>
<dbReference type="InterPro" id="IPR012451">
    <property type="entry name" value="DUF1656"/>
</dbReference>
<proteinExistence type="predicted"/>
<feature type="transmembrane region" description="Helical" evidence="5">
    <location>
        <begin position="7"/>
        <end position="27"/>
    </location>
</feature>
<dbReference type="EMBL" id="WTYQ01000001">
    <property type="protein sequence ID" value="MXP25267.1"/>
    <property type="molecule type" value="Genomic_DNA"/>
</dbReference>